<dbReference type="OMA" id="GMEWSSK"/>
<dbReference type="EMBL" id="ABSU01000013">
    <property type="protein sequence ID" value="EFE32740.1"/>
    <property type="molecule type" value="Genomic_DNA"/>
</dbReference>
<dbReference type="SUPFAM" id="SSF56112">
    <property type="entry name" value="Protein kinase-like (PK-like)"/>
    <property type="match status" value="1"/>
</dbReference>
<dbReference type="InterPro" id="IPR051175">
    <property type="entry name" value="CLK_kinases"/>
</dbReference>
<dbReference type="Gene3D" id="1.10.510.10">
    <property type="entry name" value="Transferase(Phosphotransferase) domain 1"/>
    <property type="match status" value="1"/>
</dbReference>
<evidence type="ECO:0000256" key="4">
    <source>
        <dbReference type="ARBA" id="ARBA00022777"/>
    </source>
</evidence>
<keyword evidence="8" id="KW-1185">Reference proteome</keyword>
<dbReference type="PANTHER" id="PTHR45646">
    <property type="entry name" value="SERINE/THREONINE-PROTEIN KINASE DOA-RELATED"/>
    <property type="match status" value="1"/>
</dbReference>
<keyword evidence="2" id="KW-0808">Transferase</keyword>
<dbReference type="KEGG" id="abe:ARB_00198"/>
<keyword evidence="4 7" id="KW-0418">Kinase</keyword>
<evidence type="ECO:0000313" key="8">
    <source>
        <dbReference type="Proteomes" id="UP000008866"/>
    </source>
</evidence>
<dbReference type="PROSITE" id="PS50011">
    <property type="entry name" value="PROTEIN_KINASE_DOM"/>
    <property type="match status" value="1"/>
</dbReference>
<evidence type="ECO:0000256" key="1">
    <source>
        <dbReference type="ARBA" id="ARBA00022527"/>
    </source>
</evidence>
<dbReference type="PANTHER" id="PTHR45646:SF11">
    <property type="entry name" value="SERINE_THREONINE-PROTEIN KINASE DOA"/>
    <property type="match status" value="1"/>
</dbReference>
<keyword evidence="5" id="KW-0067">ATP-binding</keyword>
<reference evidence="8" key="1">
    <citation type="journal article" date="2011" name="Genome Biol.">
        <title>Comparative and functional genomics provide insights into the pathogenicity of dermatophytic fungi.</title>
        <authorList>
            <person name="Burmester A."/>
            <person name="Shelest E."/>
            <person name="Gloeckner G."/>
            <person name="Heddergott C."/>
            <person name="Schindler S."/>
            <person name="Staib P."/>
            <person name="Heidel A."/>
            <person name="Felder M."/>
            <person name="Petzold A."/>
            <person name="Szafranski K."/>
            <person name="Feuermann M."/>
            <person name="Pedruzzi I."/>
            <person name="Priebe S."/>
            <person name="Groth M."/>
            <person name="Winkler R."/>
            <person name="Li W."/>
            <person name="Kniemeyer O."/>
            <person name="Schroeckh V."/>
            <person name="Hertweck C."/>
            <person name="Hube B."/>
            <person name="White T.C."/>
            <person name="Platzer M."/>
            <person name="Guthke R."/>
            <person name="Heitman J."/>
            <person name="Woestemeyer J."/>
            <person name="Zipfel P.F."/>
            <person name="Monod M."/>
            <person name="Brakhage A.A."/>
        </authorList>
    </citation>
    <scope>NUCLEOTIDE SEQUENCE [LARGE SCALE GENOMIC DNA]</scope>
    <source>
        <strain evidence="8">ATCC MYA-4681 / CBS 112371</strain>
    </source>
</reference>
<dbReference type="AlphaFoldDB" id="D4AVI4"/>
<evidence type="ECO:0000259" key="6">
    <source>
        <dbReference type="PROSITE" id="PS50011"/>
    </source>
</evidence>
<dbReference type="eggNOG" id="KOG0671">
    <property type="taxonomic scope" value="Eukaryota"/>
</dbReference>
<dbReference type="GO" id="GO:0005524">
    <property type="term" value="F:ATP binding"/>
    <property type="evidence" value="ECO:0007669"/>
    <property type="project" value="UniProtKB-KW"/>
</dbReference>
<dbReference type="InterPro" id="IPR000719">
    <property type="entry name" value="Prot_kinase_dom"/>
</dbReference>
<dbReference type="GO" id="GO:0004674">
    <property type="term" value="F:protein serine/threonine kinase activity"/>
    <property type="evidence" value="ECO:0007669"/>
    <property type="project" value="UniProtKB-KW"/>
</dbReference>
<proteinExistence type="predicted"/>
<dbReference type="GeneID" id="9519413"/>
<organism evidence="7 8">
    <name type="scientific">Arthroderma benhamiae (strain ATCC MYA-4681 / CBS 112371)</name>
    <name type="common">Trichophyton mentagrophytes</name>
    <dbReference type="NCBI Taxonomy" id="663331"/>
    <lineage>
        <taxon>Eukaryota</taxon>
        <taxon>Fungi</taxon>
        <taxon>Dikarya</taxon>
        <taxon>Ascomycota</taxon>
        <taxon>Pezizomycotina</taxon>
        <taxon>Eurotiomycetes</taxon>
        <taxon>Eurotiomycetidae</taxon>
        <taxon>Onygenales</taxon>
        <taxon>Arthrodermataceae</taxon>
        <taxon>Trichophyton</taxon>
    </lineage>
</organism>
<evidence type="ECO:0000256" key="3">
    <source>
        <dbReference type="ARBA" id="ARBA00022741"/>
    </source>
</evidence>
<gene>
    <name evidence="7" type="ORF">ARB_00198</name>
</gene>
<name>D4AVI4_ARTBC</name>
<dbReference type="SMART" id="SM00220">
    <property type="entry name" value="S_TKc"/>
    <property type="match status" value="1"/>
</dbReference>
<dbReference type="Pfam" id="PF00069">
    <property type="entry name" value="Pkinase"/>
    <property type="match status" value="1"/>
</dbReference>
<accession>D4AVI4</accession>
<evidence type="ECO:0000313" key="7">
    <source>
        <dbReference type="EMBL" id="EFE32740.1"/>
    </source>
</evidence>
<evidence type="ECO:0000256" key="5">
    <source>
        <dbReference type="ARBA" id="ARBA00022840"/>
    </source>
</evidence>
<comment type="caution">
    <text evidence="7">The sequence shown here is derived from an EMBL/GenBank/DDBJ whole genome shotgun (WGS) entry which is preliminary data.</text>
</comment>
<dbReference type="HOGENOM" id="CLU_000288_81_1_1"/>
<dbReference type="InterPro" id="IPR011009">
    <property type="entry name" value="Kinase-like_dom_sf"/>
</dbReference>
<keyword evidence="1" id="KW-0723">Serine/threonine-protein kinase</keyword>
<feature type="domain" description="Protein kinase" evidence="6">
    <location>
        <begin position="83"/>
        <end position="417"/>
    </location>
</feature>
<keyword evidence="3" id="KW-0547">Nucleotide-binding</keyword>
<protein>
    <submittedName>
        <fullName evidence="7">Protein kinase, putative</fullName>
    </submittedName>
</protein>
<dbReference type="RefSeq" id="XP_003013380.1">
    <property type="nucleotide sequence ID" value="XM_003013334.1"/>
</dbReference>
<dbReference type="Gene3D" id="3.30.200.20">
    <property type="entry name" value="Phosphorylase Kinase, domain 1"/>
    <property type="match status" value="1"/>
</dbReference>
<dbReference type="GO" id="GO:0043484">
    <property type="term" value="P:regulation of RNA splicing"/>
    <property type="evidence" value="ECO:0007669"/>
    <property type="project" value="TreeGrafter"/>
</dbReference>
<dbReference type="GO" id="GO:0005634">
    <property type="term" value="C:nucleus"/>
    <property type="evidence" value="ECO:0007669"/>
    <property type="project" value="TreeGrafter"/>
</dbReference>
<evidence type="ECO:0000256" key="2">
    <source>
        <dbReference type="ARBA" id="ARBA00022679"/>
    </source>
</evidence>
<sequence>MSICRRGLRALLTFKYPTLYAYGPRRPKPSIPITSVSRSRKLSTTTPFVKLDSSRKIEEEELPEYIAEDFYPVYIGDVLASKYRIVAKLGFGSTSTIWLCRDVQSHQYYTLKVCTRGRRPDRELTASEHLNNSGDHFGKKLVRLVLDSFELDGPHGKHTCLIYKPLGMSFTEFQSMSDGKALPKAFIQRSVQLTLISLAFMHENNVIHTDISSNNLLQGIEDTSMLAQLEEDEKRRPVARKVLDDRHVYYSRPMPTATGLPVLSDLGEARIGPQNHRGDIMPGIYRAPEVILGMEWDSKVDIWSMGTMIWDLAERSHLFFAKKNRVLNDEQHLAEMVSLMGPPPAQFLRRSQKSNEYWGSQGNWKGSIPIPKQSFEIRESRFSGEDRELFLGFLRRVLRWLPEERPTAEELAYDDFLMQEILRARNSV</sequence>
<dbReference type="Proteomes" id="UP000008866">
    <property type="component" value="Unassembled WGS sequence"/>
</dbReference>